<gene>
    <name evidence="18" type="ORF">RF11_06081</name>
</gene>
<evidence type="ECO:0000256" key="8">
    <source>
        <dbReference type="ARBA" id="ARBA00022771"/>
    </source>
</evidence>
<keyword evidence="4" id="KW-0158">Chromosome</keyword>
<dbReference type="PROSITE" id="PS00028">
    <property type="entry name" value="ZINC_FINGER_C2H2_1"/>
    <property type="match status" value="1"/>
</dbReference>
<dbReference type="InterPro" id="IPR040050">
    <property type="entry name" value="ZNF830-like"/>
</dbReference>
<keyword evidence="7" id="KW-0479">Metal-binding</keyword>
<keyword evidence="8 15" id="KW-0863">Zinc-finger</keyword>
<protein>
    <recommendedName>
        <fullName evidence="3">Zinc finger protein 830</fullName>
    </recommendedName>
    <alternativeName>
        <fullName evidence="14">Coiled-coil domain-containing protein 16</fullName>
    </alternativeName>
</protein>
<evidence type="ECO:0000256" key="3">
    <source>
        <dbReference type="ARBA" id="ARBA00017358"/>
    </source>
</evidence>
<keyword evidence="6" id="KW-0132">Cell division</keyword>
<organism evidence="18 19">
    <name type="scientific">Thelohanellus kitauei</name>
    <name type="common">Myxosporean</name>
    <dbReference type="NCBI Taxonomy" id="669202"/>
    <lineage>
        <taxon>Eukaryota</taxon>
        <taxon>Metazoa</taxon>
        <taxon>Cnidaria</taxon>
        <taxon>Myxozoa</taxon>
        <taxon>Myxosporea</taxon>
        <taxon>Bivalvulida</taxon>
        <taxon>Platysporina</taxon>
        <taxon>Myxobolidae</taxon>
        <taxon>Thelohanellus</taxon>
    </lineage>
</organism>
<dbReference type="GO" id="GO:0033314">
    <property type="term" value="P:mitotic DNA replication checkpoint signaling"/>
    <property type="evidence" value="ECO:0007669"/>
    <property type="project" value="TreeGrafter"/>
</dbReference>
<evidence type="ECO:0000256" key="10">
    <source>
        <dbReference type="ARBA" id="ARBA00022833"/>
    </source>
</evidence>
<dbReference type="PANTHER" id="PTHR13278:SF0">
    <property type="entry name" value="ZINC FINGER PROTEIN 830"/>
    <property type="match status" value="1"/>
</dbReference>
<dbReference type="PANTHER" id="PTHR13278">
    <property type="entry name" value="ZINC FINGER PROTEIN 830"/>
    <property type="match status" value="1"/>
</dbReference>
<evidence type="ECO:0000256" key="4">
    <source>
        <dbReference type="ARBA" id="ARBA00022454"/>
    </source>
</evidence>
<dbReference type="GO" id="GO:0044773">
    <property type="term" value="P:mitotic DNA damage checkpoint signaling"/>
    <property type="evidence" value="ECO:0007669"/>
    <property type="project" value="TreeGrafter"/>
</dbReference>
<proteinExistence type="predicted"/>
<keyword evidence="12" id="KW-0539">Nucleus</keyword>
<sequence>MSFKSEFRAEIAKLETKRKTTQNKPGFKEPSFHCSTCRTSFKTRSLLNAHFQTDNHKNSAILGVKDESGKFQDLKTRKRKAEVVDVVPESDQLSQPTGDYDGRFSTVVAQPKLHIPIIEPKIISNIDTTDEVPEGFFDDPHQDAKARNVPYVDKFEDLFSKFKEEIKDDLKATDQMFEQNWEDTEISRDENELSRMESCVKRMFDLRENVDRVLHDPKTNSSAANIDEHDESNESGSESDYIMGWRNKNPFNT</sequence>
<evidence type="ECO:0000256" key="5">
    <source>
        <dbReference type="ARBA" id="ARBA00022473"/>
    </source>
</evidence>
<keyword evidence="13" id="KW-0131">Cell cycle</keyword>
<dbReference type="PROSITE" id="PS50157">
    <property type="entry name" value="ZINC_FINGER_C2H2_2"/>
    <property type="match status" value="1"/>
</dbReference>
<name>A0A0C2MJ70_THEKT</name>
<evidence type="ECO:0000256" key="13">
    <source>
        <dbReference type="ARBA" id="ARBA00023306"/>
    </source>
</evidence>
<dbReference type="GO" id="GO:0033260">
    <property type="term" value="P:nuclear DNA replication"/>
    <property type="evidence" value="ECO:0007669"/>
    <property type="project" value="TreeGrafter"/>
</dbReference>
<dbReference type="Proteomes" id="UP000031668">
    <property type="component" value="Unassembled WGS sequence"/>
</dbReference>
<dbReference type="GO" id="GO:0008270">
    <property type="term" value="F:zinc ion binding"/>
    <property type="evidence" value="ECO:0007669"/>
    <property type="project" value="UniProtKB-KW"/>
</dbReference>
<evidence type="ECO:0000256" key="11">
    <source>
        <dbReference type="ARBA" id="ARBA00023054"/>
    </source>
</evidence>
<comment type="subcellular location">
    <subcellularLocation>
        <location evidence="1">Chromosome</location>
    </subcellularLocation>
    <subcellularLocation>
        <location evidence="2">Nucleus speckle</location>
    </subcellularLocation>
</comment>
<dbReference type="EMBL" id="JWZT01004306">
    <property type="protein sequence ID" value="KII64395.1"/>
    <property type="molecule type" value="Genomic_DNA"/>
</dbReference>
<keyword evidence="9" id="KW-0498">Mitosis</keyword>
<evidence type="ECO:0000256" key="7">
    <source>
        <dbReference type="ARBA" id="ARBA00022723"/>
    </source>
</evidence>
<dbReference type="InterPro" id="IPR013087">
    <property type="entry name" value="Znf_C2H2_type"/>
</dbReference>
<feature type="region of interest" description="Disordered" evidence="16">
    <location>
        <begin position="215"/>
        <end position="253"/>
    </location>
</feature>
<keyword evidence="19" id="KW-1185">Reference proteome</keyword>
<evidence type="ECO:0000256" key="2">
    <source>
        <dbReference type="ARBA" id="ARBA00004324"/>
    </source>
</evidence>
<evidence type="ECO:0000256" key="1">
    <source>
        <dbReference type="ARBA" id="ARBA00004286"/>
    </source>
</evidence>
<dbReference type="Pfam" id="PF23406">
    <property type="entry name" value="ZNF380_CC"/>
    <property type="match status" value="1"/>
</dbReference>
<evidence type="ECO:0000313" key="18">
    <source>
        <dbReference type="EMBL" id="KII64395.1"/>
    </source>
</evidence>
<evidence type="ECO:0000256" key="16">
    <source>
        <dbReference type="SAM" id="MobiDB-lite"/>
    </source>
</evidence>
<dbReference type="AlphaFoldDB" id="A0A0C2MJ70"/>
<keyword evidence="10" id="KW-0862">Zinc</keyword>
<accession>A0A0C2MJ70</accession>
<comment type="caution">
    <text evidence="18">The sequence shown here is derived from an EMBL/GenBank/DDBJ whole genome shotgun (WGS) entry which is preliminary data.</text>
</comment>
<reference evidence="18 19" key="1">
    <citation type="journal article" date="2014" name="Genome Biol. Evol.">
        <title>The genome of the myxosporean Thelohanellus kitauei shows adaptations to nutrient acquisition within its fish host.</title>
        <authorList>
            <person name="Yang Y."/>
            <person name="Xiong J."/>
            <person name="Zhou Z."/>
            <person name="Huo F."/>
            <person name="Miao W."/>
            <person name="Ran C."/>
            <person name="Liu Y."/>
            <person name="Zhang J."/>
            <person name="Feng J."/>
            <person name="Wang M."/>
            <person name="Wang M."/>
            <person name="Wang L."/>
            <person name="Yao B."/>
        </authorList>
    </citation>
    <scope>NUCLEOTIDE SEQUENCE [LARGE SCALE GENOMIC DNA]</scope>
    <source>
        <strain evidence="18">Wuqing</strain>
    </source>
</reference>
<evidence type="ECO:0000256" key="6">
    <source>
        <dbReference type="ARBA" id="ARBA00022618"/>
    </source>
</evidence>
<evidence type="ECO:0000256" key="12">
    <source>
        <dbReference type="ARBA" id="ARBA00023242"/>
    </source>
</evidence>
<evidence type="ECO:0000256" key="15">
    <source>
        <dbReference type="PROSITE-ProRule" id="PRU00042"/>
    </source>
</evidence>
<dbReference type="InterPro" id="IPR059039">
    <property type="entry name" value="ZNF380_CC"/>
</dbReference>
<dbReference type="InterPro" id="IPR036236">
    <property type="entry name" value="Znf_C2H2_sf"/>
</dbReference>
<evidence type="ECO:0000256" key="9">
    <source>
        <dbReference type="ARBA" id="ARBA00022776"/>
    </source>
</evidence>
<feature type="domain" description="C2H2-type" evidence="17">
    <location>
        <begin position="32"/>
        <end position="61"/>
    </location>
</feature>
<dbReference type="GO" id="GO:0005681">
    <property type="term" value="C:spliceosomal complex"/>
    <property type="evidence" value="ECO:0007669"/>
    <property type="project" value="InterPro"/>
</dbReference>
<keyword evidence="11" id="KW-0175">Coiled coil</keyword>
<evidence type="ECO:0000313" key="19">
    <source>
        <dbReference type="Proteomes" id="UP000031668"/>
    </source>
</evidence>
<dbReference type="GO" id="GO:0003676">
    <property type="term" value="F:nucleic acid binding"/>
    <property type="evidence" value="ECO:0007669"/>
    <property type="project" value="InterPro"/>
</dbReference>
<dbReference type="OrthoDB" id="77607at2759"/>
<evidence type="ECO:0000256" key="14">
    <source>
        <dbReference type="ARBA" id="ARBA00030672"/>
    </source>
</evidence>
<dbReference type="SUPFAM" id="SSF57667">
    <property type="entry name" value="beta-beta-alpha zinc fingers"/>
    <property type="match status" value="1"/>
</dbReference>
<keyword evidence="5" id="KW-0217">Developmental protein</keyword>
<evidence type="ECO:0000259" key="17">
    <source>
        <dbReference type="PROSITE" id="PS50157"/>
    </source>
</evidence>